<feature type="transmembrane region" description="Helical" evidence="11">
    <location>
        <begin position="691"/>
        <end position="712"/>
    </location>
</feature>
<evidence type="ECO:0000313" key="14">
    <source>
        <dbReference type="Proteomes" id="UP001060070"/>
    </source>
</evidence>
<keyword evidence="6" id="KW-0677">Repeat</keyword>
<keyword evidence="4" id="KW-0762">Sugar transport</keyword>
<dbReference type="Pfam" id="PF02653">
    <property type="entry name" value="BPD_transp_2"/>
    <property type="match status" value="1"/>
</dbReference>
<dbReference type="PANTHER" id="PTHR43790:SF9">
    <property type="entry name" value="GALACTOFURANOSE TRANSPORTER ATP-BINDING PROTEIN YTFR"/>
    <property type="match status" value="1"/>
</dbReference>
<proteinExistence type="predicted"/>
<dbReference type="CDD" id="cd03215">
    <property type="entry name" value="ABC_Carb_Monos_II"/>
    <property type="match status" value="1"/>
</dbReference>
<keyword evidence="14" id="KW-1185">Reference proteome</keyword>
<evidence type="ECO:0000256" key="11">
    <source>
        <dbReference type="SAM" id="Phobius"/>
    </source>
</evidence>
<keyword evidence="8 13" id="KW-0067">ATP-binding</keyword>
<feature type="domain" description="ABC transporter" evidence="12">
    <location>
        <begin position="271"/>
        <end position="512"/>
    </location>
</feature>
<dbReference type="InterPro" id="IPR003593">
    <property type="entry name" value="AAA+_ATPase"/>
</dbReference>
<reference evidence="13 14" key="1">
    <citation type="journal article" date="2022" name="Microbiol. Resour. Announc.">
        <title>Complete Genome Sequence of Mesorhizobium ciceri Strain R30, a Rhizobium Used as a Commercial Inoculant for Chickpea in Argentina.</title>
        <authorList>
            <person name="Foresto E."/>
            <person name="Revale S."/>
            <person name="Primo E."/>
            <person name="Nievas F."/>
            <person name="Carezzano E."/>
            <person name="Puente M."/>
            <person name="Alzari P."/>
            <person name="Mart M."/>
            <person name="Ben-Assaya M."/>
            <person name="Mornico D."/>
            <person name="Santoro M."/>
            <person name="Mart F."/>
            <person name="Giordano W."/>
            <person name="Bogino P."/>
        </authorList>
    </citation>
    <scope>NUCLEOTIDE SEQUENCE [LARGE SCALE GENOMIC DNA]</scope>
    <source>
        <strain evidence="13 14">R30</strain>
    </source>
</reference>
<comment type="subcellular location">
    <subcellularLocation>
        <location evidence="1">Cell membrane</location>
        <topology evidence="1">Multi-pass membrane protein</topology>
    </subcellularLocation>
</comment>
<keyword evidence="2" id="KW-0813">Transport</keyword>
<keyword evidence="9 11" id="KW-1133">Transmembrane helix</keyword>
<dbReference type="GO" id="GO:0005524">
    <property type="term" value="F:ATP binding"/>
    <property type="evidence" value="ECO:0007669"/>
    <property type="project" value="UniProtKB-KW"/>
</dbReference>
<organism evidence="13 14">
    <name type="scientific">Mesorhizobium ciceri</name>
    <dbReference type="NCBI Taxonomy" id="39645"/>
    <lineage>
        <taxon>Bacteria</taxon>
        <taxon>Pseudomonadati</taxon>
        <taxon>Pseudomonadota</taxon>
        <taxon>Alphaproteobacteria</taxon>
        <taxon>Hyphomicrobiales</taxon>
        <taxon>Phyllobacteriaceae</taxon>
        <taxon>Mesorhizobium</taxon>
    </lineage>
</organism>
<dbReference type="GO" id="GO:0016887">
    <property type="term" value="F:ATP hydrolysis activity"/>
    <property type="evidence" value="ECO:0007669"/>
    <property type="project" value="InterPro"/>
</dbReference>
<accession>A0AB38TK12</accession>
<evidence type="ECO:0000256" key="6">
    <source>
        <dbReference type="ARBA" id="ARBA00022737"/>
    </source>
</evidence>
<name>A0AB38TK12_9HYPH</name>
<evidence type="ECO:0000256" key="5">
    <source>
        <dbReference type="ARBA" id="ARBA00022692"/>
    </source>
</evidence>
<dbReference type="Gene3D" id="3.40.50.300">
    <property type="entry name" value="P-loop containing nucleotide triphosphate hydrolases"/>
    <property type="match status" value="2"/>
</dbReference>
<dbReference type="PANTHER" id="PTHR43790">
    <property type="entry name" value="CARBOHYDRATE TRANSPORT ATP-BINDING PROTEIN MG119-RELATED"/>
    <property type="match status" value="1"/>
</dbReference>
<dbReference type="EMBL" id="CP088147">
    <property type="protein sequence ID" value="UTU54386.1"/>
    <property type="molecule type" value="Genomic_DNA"/>
</dbReference>
<feature type="transmembrane region" description="Helical" evidence="11">
    <location>
        <begin position="621"/>
        <end position="641"/>
    </location>
</feature>
<evidence type="ECO:0000256" key="9">
    <source>
        <dbReference type="ARBA" id="ARBA00022989"/>
    </source>
</evidence>
<evidence type="ECO:0000256" key="8">
    <source>
        <dbReference type="ARBA" id="ARBA00022840"/>
    </source>
</evidence>
<keyword evidence="7" id="KW-0547">Nucleotide-binding</keyword>
<dbReference type="SMART" id="SM00382">
    <property type="entry name" value="AAA"/>
    <property type="match status" value="2"/>
</dbReference>
<evidence type="ECO:0000256" key="4">
    <source>
        <dbReference type="ARBA" id="ARBA00022597"/>
    </source>
</evidence>
<feature type="transmembrane region" description="Helical" evidence="11">
    <location>
        <begin position="823"/>
        <end position="842"/>
    </location>
</feature>
<feature type="transmembrane region" description="Helical" evidence="11">
    <location>
        <begin position="798"/>
        <end position="817"/>
    </location>
</feature>
<evidence type="ECO:0000256" key="3">
    <source>
        <dbReference type="ARBA" id="ARBA00022475"/>
    </source>
</evidence>
<feature type="transmembrane region" description="Helical" evidence="11">
    <location>
        <begin position="739"/>
        <end position="766"/>
    </location>
</feature>
<dbReference type="RefSeq" id="WP_024505464.1">
    <property type="nucleotide sequence ID" value="NZ_CP088147.1"/>
</dbReference>
<feature type="transmembrane region" description="Helical" evidence="11">
    <location>
        <begin position="573"/>
        <end position="591"/>
    </location>
</feature>
<dbReference type="InterPro" id="IPR027417">
    <property type="entry name" value="P-loop_NTPase"/>
</dbReference>
<evidence type="ECO:0000256" key="1">
    <source>
        <dbReference type="ARBA" id="ARBA00004651"/>
    </source>
</evidence>
<feature type="domain" description="ABC transporter" evidence="12">
    <location>
        <begin position="25"/>
        <end position="258"/>
    </location>
</feature>
<gene>
    <name evidence="13" type="ORF">LRP29_13765</name>
</gene>
<dbReference type="PROSITE" id="PS50893">
    <property type="entry name" value="ABC_TRANSPORTER_2"/>
    <property type="match status" value="2"/>
</dbReference>
<keyword evidence="3" id="KW-1003">Cell membrane</keyword>
<evidence type="ECO:0000256" key="2">
    <source>
        <dbReference type="ARBA" id="ARBA00022448"/>
    </source>
</evidence>
<dbReference type="Pfam" id="PF00005">
    <property type="entry name" value="ABC_tran"/>
    <property type="match status" value="2"/>
</dbReference>
<dbReference type="GO" id="GO:0005886">
    <property type="term" value="C:plasma membrane"/>
    <property type="evidence" value="ECO:0007669"/>
    <property type="project" value="UniProtKB-SubCell"/>
</dbReference>
<dbReference type="CDD" id="cd03216">
    <property type="entry name" value="ABC_Carb_Monos_I"/>
    <property type="match status" value="1"/>
</dbReference>
<feature type="transmembrane region" description="Helical" evidence="11">
    <location>
        <begin position="648"/>
        <end position="671"/>
    </location>
</feature>
<sequence length="847" mass="88876">MATVEQLQPDMAPPADAVSDAPLGLRMQGVWKRFGNVVAVKDISFDARCGEVHALLGENGAGKSTLMGIASGNLSFDQGSIEICGQTVDRLSAAQAQRLGLAIVHQHPAVLPDLTVAENLLLAVPAALRTDYANANDWVVAQLHRVGSAVHPKTRLCDVDIAQSQLIELAKALAIDPKILILDEPTAALTADLVDILFRNVRQAAARGAAVIYISHRLQEIRQIADTVTVMRDGEVKGSAPVRDVSDDQILNLIVGRTVTKQFPPKSSGVMSGASVLEVKGLSGADFVDINMSARGGEIVGIAGITGNGQSDFLRSLAGLGNARGAVTLDGKTVPLGNPGAARSAGIIYLSPDRQHEGLFPSLSVRENGTISALSRFANFGVVDRSLERRQMEAQRVDLNIRAASIEQNVATLSGGNQQKTILSRALLAQASLVLAEEPTAGVDVGARAEIYRILRDVASRGTLVVIVSSDIVELEGLCDRVLVFSRGHVVGELSGQDVNEANIGRTMITATTHRKTDQQGRDRSGTTRSWLRMVAAGDYVPSFVLAGLIVLLGLVASGHNIRFVSGFNIEKILFLSAALAFVSFGQMCAVFTGRIDLSVGPLIGLSLVIASFFLNEGAGMGTIIVGVLAVFGVAALVGLTNGTLVRFGNFTSVAATLGVYIIIQGISVLLRPYPDGAISATVMDTIKATIGSIPVVFIVALVLAIILEVGLRYSRWGMSLRAVGSNEKAAAHIGVRTGWTVVGAFIACSLLTALGGMMVVAQLGIGDPNQGIEYTLGSIAAVVLGGASLFGGRGSFMGVLLGAVLIQEVNSSMVFLGLSQAWQYWFIGLLTLIAVAVYSQARSASH</sequence>
<dbReference type="AlphaFoldDB" id="A0AB38TK12"/>
<evidence type="ECO:0000256" key="7">
    <source>
        <dbReference type="ARBA" id="ARBA00022741"/>
    </source>
</evidence>
<dbReference type="GO" id="GO:0022857">
    <property type="term" value="F:transmembrane transporter activity"/>
    <property type="evidence" value="ECO:0007669"/>
    <property type="project" value="InterPro"/>
</dbReference>
<evidence type="ECO:0000313" key="13">
    <source>
        <dbReference type="EMBL" id="UTU54386.1"/>
    </source>
</evidence>
<feature type="transmembrane region" description="Helical" evidence="11">
    <location>
        <begin position="531"/>
        <end position="553"/>
    </location>
</feature>
<feature type="transmembrane region" description="Helical" evidence="11">
    <location>
        <begin position="772"/>
        <end position="791"/>
    </location>
</feature>
<protein>
    <submittedName>
        <fullName evidence="13">ATP-binding cassette domain-containing protein</fullName>
    </submittedName>
</protein>
<evidence type="ECO:0000259" key="12">
    <source>
        <dbReference type="PROSITE" id="PS50893"/>
    </source>
</evidence>
<dbReference type="InterPro" id="IPR003439">
    <property type="entry name" value="ABC_transporter-like_ATP-bd"/>
</dbReference>
<dbReference type="Proteomes" id="UP001060070">
    <property type="component" value="Chromosome"/>
</dbReference>
<dbReference type="InterPro" id="IPR050107">
    <property type="entry name" value="ABC_carbohydrate_import_ATPase"/>
</dbReference>
<dbReference type="InterPro" id="IPR001851">
    <property type="entry name" value="ABC_transp_permease"/>
</dbReference>
<dbReference type="CDD" id="cd06579">
    <property type="entry name" value="TM_PBP1_transp_AraH_like"/>
    <property type="match status" value="1"/>
</dbReference>
<keyword evidence="5 11" id="KW-0812">Transmembrane</keyword>
<keyword evidence="10 11" id="KW-0472">Membrane</keyword>
<dbReference type="SUPFAM" id="SSF52540">
    <property type="entry name" value="P-loop containing nucleoside triphosphate hydrolases"/>
    <property type="match status" value="2"/>
</dbReference>
<evidence type="ECO:0000256" key="10">
    <source>
        <dbReference type="ARBA" id="ARBA00023136"/>
    </source>
</evidence>